<name>A0ACA9Y4V9_9ASCO</name>
<evidence type="ECO:0000313" key="2">
    <source>
        <dbReference type="Proteomes" id="UP001152531"/>
    </source>
</evidence>
<gene>
    <name evidence="1" type="ORF">CLIB1444_03S02432</name>
</gene>
<accession>A0ACA9Y4V9</accession>
<keyword evidence="2" id="KW-1185">Reference proteome</keyword>
<protein>
    <submittedName>
        <fullName evidence="1">MICOS complex subunit Mic60p</fullName>
    </submittedName>
</protein>
<reference evidence="1" key="1">
    <citation type="submission" date="2022-06" db="EMBL/GenBank/DDBJ databases">
        <authorList>
            <person name="Legras J.-L."/>
            <person name="Devillers H."/>
            <person name="Grondin C."/>
        </authorList>
    </citation>
    <scope>NUCLEOTIDE SEQUENCE</scope>
    <source>
        <strain evidence="1">CLIB 1444</strain>
    </source>
</reference>
<sequence length="617" mass="69177">MNKLIIRSVSSKKLGLNVGTTIIGSRLTHRQFHHSRFLSNDKKIDLKKDVIPPKDLKIEIVTENPVNPEAKNPPITPIADGVPLESVPVVEPVPVVEEVPLIPEPEPEQPKKKFSFTWFFIKYGFYASVLYGGLLYAATKSETVYDFVIDKQLPFYEEIIDFMEHGSLEDLNKKYEELANKVKGVSFKFPSKDDISEITEKGEKFLEDAKNKISPKTTQPPNVNVEKFGKNATPAQQLQKPVETVSKPAAHLPLIKVSSSSIDDSVKSTINSFNDLIKSIDIGTQGSSSKDALIKVINDNVSKLTSKIESLTSKFDESLQLKLKDSQTDLLSSYTKKELELTQNLLDQFNTEKTHLEKKLNARLENEINATKEAISQAAVNAVSIMRIEQTKKFEKLVKERIDKERNGRLANLSQLNDRLKEIEEFSITLENQLSSNHSKTLLSKSITNLKHVLFANSDSAIDPKLMNQYLIKIDEVSKIIDDELVSTAVKDLKPLLTSPILSVKQLLNAWDQLTPELRSASLLPPNAGLLGHFASIVFSKLLLPVKGSRPEGKDIESVIGRIESNLSRGELDLAVEEAANLKGWPRKLADDWVKEGRKRLEVQFLIDILESESRIL</sequence>
<evidence type="ECO:0000313" key="1">
    <source>
        <dbReference type="EMBL" id="CAH6720011.1"/>
    </source>
</evidence>
<dbReference type="EMBL" id="CALSDN010000003">
    <property type="protein sequence ID" value="CAH6720011.1"/>
    <property type="molecule type" value="Genomic_DNA"/>
</dbReference>
<proteinExistence type="predicted"/>
<organism evidence="1 2">
    <name type="scientific">[Candida] jaroonii</name>
    <dbReference type="NCBI Taxonomy" id="467808"/>
    <lineage>
        <taxon>Eukaryota</taxon>
        <taxon>Fungi</taxon>
        <taxon>Dikarya</taxon>
        <taxon>Ascomycota</taxon>
        <taxon>Saccharomycotina</taxon>
        <taxon>Pichiomycetes</taxon>
        <taxon>Debaryomycetaceae</taxon>
        <taxon>Yamadazyma</taxon>
    </lineage>
</organism>
<dbReference type="Proteomes" id="UP001152531">
    <property type="component" value="Unassembled WGS sequence"/>
</dbReference>
<comment type="caution">
    <text evidence="1">The sequence shown here is derived from an EMBL/GenBank/DDBJ whole genome shotgun (WGS) entry which is preliminary data.</text>
</comment>